<dbReference type="Pfam" id="PF00425">
    <property type="entry name" value="Chorismate_bind"/>
    <property type="match status" value="1"/>
</dbReference>
<evidence type="ECO:0000313" key="2">
    <source>
        <dbReference type="EMBL" id="KIF82985.1"/>
    </source>
</evidence>
<name>A0A0C2BNZ4_9BURK</name>
<dbReference type="PANTHER" id="PTHR11236">
    <property type="entry name" value="AMINOBENZOATE/ANTHRANILATE SYNTHASE"/>
    <property type="match status" value="1"/>
</dbReference>
<dbReference type="SUPFAM" id="SSF56322">
    <property type="entry name" value="ADC synthase"/>
    <property type="match status" value="1"/>
</dbReference>
<dbReference type="Gene3D" id="3.60.120.10">
    <property type="entry name" value="Anthranilate synthase"/>
    <property type="match status" value="1"/>
</dbReference>
<dbReference type="PRINTS" id="PR00095">
    <property type="entry name" value="ANTSNTHASEI"/>
</dbReference>
<dbReference type="PANTHER" id="PTHR11236:SF50">
    <property type="entry name" value="AMINODEOXYCHORISMATE SYNTHASE COMPONENT 1"/>
    <property type="match status" value="1"/>
</dbReference>
<dbReference type="NCBIfam" id="TIGR00553">
    <property type="entry name" value="pabB"/>
    <property type="match status" value="1"/>
</dbReference>
<organism evidence="2 3">
    <name type="scientific">Noviherbaspirillum autotrophicum</name>
    <dbReference type="NCBI Taxonomy" id="709839"/>
    <lineage>
        <taxon>Bacteria</taxon>
        <taxon>Pseudomonadati</taxon>
        <taxon>Pseudomonadota</taxon>
        <taxon>Betaproteobacteria</taxon>
        <taxon>Burkholderiales</taxon>
        <taxon>Oxalobacteraceae</taxon>
        <taxon>Noviherbaspirillum</taxon>
    </lineage>
</organism>
<feature type="domain" description="Chorismate-utilising enzyme C-terminal" evidence="1">
    <location>
        <begin position="128"/>
        <end position="396"/>
    </location>
</feature>
<dbReference type="AlphaFoldDB" id="A0A0C2BNZ4"/>
<dbReference type="RefSeq" id="WP_040041616.1">
    <property type="nucleotide sequence ID" value="NZ_JWJG01000028.1"/>
</dbReference>
<dbReference type="Gene3D" id="3.30.470.10">
    <property type="match status" value="1"/>
</dbReference>
<dbReference type="InterPro" id="IPR001544">
    <property type="entry name" value="Aminotrans_IV"/>
</dbReference>
<dbReference type="GO" id="GO:0009396">
    <property type="term" value="P:folic acid-containing compound biosynthetic process"/>
    <property type="evidence" value="ECO:0007669"/>
    <property type="project" value="InterPro"/>
</dbReference>
<dbReference type="InterPro" id="IPR005802">
    <property type="entry name" value="ADC_synth_comp_1"/>
</dbReference>
<dbReference type="Pfam" id="PF01063">
    <property type="entry name" value="Aminotran_4"/>
    <property type="match status" value="1"/>
</dbReference>
<dbReference type="SUPFAM" id="SSF56752">
    <property type="entry name" value="D-aminoacid aminotransferase-like PLP-dependent enzymes"/>
    <property type="match status" value="1"/>
</dbReference>
<dbReference type="InterPro" id="IPR019999">
    <property type="entry name" value="Anth_synth_I-like"/>
</dbReference>
<dbReference type="STRING" id="709839.TSA66_22605"/>
<proteinExistence type="predicted"/>
<dbReference type="GO" id="GO:0000162">
    <property type="term" value="P:L-tryptophan biosynthetic process"/>
    <property type="evidence" value="ECO:0007669"/>
    <property type="project" value="TreeGrafter"/>
</dbReference>
<evidence type="ECO:0000259" key="1">
    <source>
        <dbReference type="Pfam" id="PF00425"/>
    </source>
</evidence>
<accession>A0A0C2BNZ4</accession>
<dbReference type="GO" id="GO:0046820">
    <property type="term" value="F:4-amino-4-deoxychorismate synthase activity"/>
    <property type="evidence" value="ECO:0007669"/>
    <property type="project" value="TreeGrafter"/>
</dbReference>
<comment type="caution">
    <text evidence="2">The sequence shown here is derived from an EMBL/GenBank/DDBJ whole genome shotgun (WGS) entry which is preliminary data.</text>
</comment>
<dbReference type="InterPro" id="IPR043131">
    <property type="entry name" value="BCAT-like_N"/>
</dbReference>
<dbReference type="InterPro" id="IPR015890">
    <property type="entry name" value="Chorismate_C"/>
</dbReference>
<evidence type="ECO:0000313" key="3">
    <source>
        <dbReference type="Proteomes" id="UP000031572"/>
    </source>
</evidence>
<dbReference type="InterPro" id="IPR043132">
    <property type="entry name" value="BCAT-like_C"/>
</dbReference>
<dbReference type="OrthoDB" id="9803598at2"/>
<dbReference type="Proteomes" id="UP000031572">
    <property type="component" value="Unassembled WGS sequence"/>
</dbReference>
<gene>
    <name evidence="2" type="ORF">TSA66_22605</name>
</gene>
<protein>
    <submittedName>
        <fullName evidence="2">Anthranilate synthase</fullName>
    </submittedName>
</protein>
<dbReference type="EMBL" id="JWJG01000028">
    <property type="protein sequence ID" value="KIF82985.1"/>
    <property type="molecule type" value="Genomic_DNA"/>
</dbReference>
<dbReference type="InterPro" id="IPR036038">
    <property type="entry name" value="Aminotransferase-like"/>
</dbReference>
<reference evidence="2 3" key="1">
    <citation type="submission" date="2014-12" db="EMBL/GenBank/DDBJ databases">
        <title>Denitrispirillum autotrophicum gen. nov., sp. nov., Denitrifying, Facultatively Autotrophic Bacteria Isolated from Rice Paddy Soil.</title>
        <authorList>
            <person name="Ishii S."/>
            <person name="Ashida N."/>
            <person name="Ohno H."/>
            <person name="Otsuka S."/>
            <person name="Yokota A."/>
            <person name="Senoo K."/>
        </authorList>
    </citation>
    <scope>NUCLEOTIDE SEQUENCE [LARGE SCALE GENOMIC DNA]</scope>
    <source>
        <strain evidence="2 3">TSA66</strain>
    </source>
</reference>
<dbReference type="InterPro" id="IPR005801">
    <property type="entry name" value="ADC_synthase"/>
</dbReference>
<dbReference type="Gene3D" id="3.20.10.10">
    <property type="entry name" value="D-amino Acid Aminotransferase, subunit A, domain 2"/>
    <property type="match status" value="1"/>
</dbReference>
<sequence>MNPPFNPATDCVALLDDCRAGDADPRSRLYTGYAGTLACEDAAGLPAMLDAMQGALQQGLHAVGVFSYELGAALHAIAPREEGGPLAQVLLFERCERLSSAQVENWLAQRPCDGRPAGIAGVSASVAEQEFAAAIARIHAYIEAGDTYQINYTYRLRFDAFGAPHALYRRLRQRQPVPYGAFIMLPDGRAILSLSPELFMQHAQGTLMARPMKGTAAATGDARQDRERAAALAADPKNRAENLMIVDLLRNDLGRVADVGSVRVPQLFNVERFSGVLQMTSTIEARLRDDVTLHDIFGALYPCGSITGAPKRRTMQIIRELEPDARGVYTGAIGWFDAPGAHGASGVGDFCLSVPIRTLCLQADVIDGVRKGEMGVGAGIVHDSVAAEEFAECALKAAFLTGLPNEFELLETMYATREGGCRHLDLHLKRLSASAQYFGFKCDASSLRAVLRQVCDALPPDAPHRLRLALRRDGGCDLQSAPLAPLREPVRVLLATEAVAANDLFLRHKTTVRERYDVSWRAAEAQGAFDMLFQNRDGELTEGGRSNVFVKLDGRWYTPPLSAGLLPGVMRAAMLADPAWNARERRLTPDDLRQAEKIVLCNALRGALRARLVG</sequence>
<keyword evidence="3" id="KW-1185">Reference proteome</keyword>